<dbReference type="EMBL" id="JAFHKP010000013">
    <property type="protein sequence ID" value="KAG5483402.1"/>
    <property type="molecule type" value="Genomic_DNA"/>
</dbReference>
<dbReference type="OrthoDB" id="277159at2759"/>
<organism evidence="1 2">
    <name type="scientific">Leishmania enriettii</name>
    <dbReference type="NCBI Taxonomy" id="5663"/>
    <lineage>
        <taxon>Eukaryota</taxon>
        <taxon>Discoba</taxon>
        <taxon>Euglenozoa</taxon>
        <taxon>Kinetoplastea</taxon>
        <taxon>Metakinetoplastina</taxon>
        <taxon>Trypanosomatida</taxon>
        <taxon>Trypanosomatidae</taxon>
        <taxon>Leishmaniinae</taxon>
        <taxon>Leishmania</taxon>
    </lineage>
</organism>
<reference evidence="1 2" key="1">
    <citation type="submission" date="2021-02" db="EMBL/GenBank/DDBJ databases">
        <title>Leishmania (Mundinia) enrietti genome sequencing and assembly.</title>
        <authorList>
            <person name="Almutairi H."/>
            <person name="Gatherer D."/>
        </authorList>
    </citation>
    <scope>NUCLEOTIDE SEQUENCE [LARGE SCALE GENOMIC DNA]</scope>
    <source>
        <strain evidence="1">CUR178</strain>
    </source>
</reference>
<gene>
    <name evidence="1" type="ORF">CUR178_07723</name>
</gene>
<dbReference type="AlphaFoldDB" id="A0A836GJY3"/>
<sequence>MVESRIKQLLRATAEAPEDQRTQIQNLYEAIEQLSKRCRHLENESERRRVVIDDLRANVTRLEELFGKSQCETAYAQQQLEFVVMSLESQHGIVADHTEQLRLFAGESTNRGYMASQRNAQRSLLLLIGNWLYTPVVHFAKGVYTLFSPIITTVQSLSLLNSDVLHRNSSDRLRWGAVRKGDLLGMLQRGALDPDSAASRK</sequence>
<dbReference type="KEGG" id="lenr:94174870"/>
<evidence type="ECO:0000313" key="2">
    <source>
        <dbReference type="Proteomes" id="UP000674179"/>
    </source>
</evidence>
<proteinExistence type="predicted"/>
<accession>A0A836GJY3</accession>
<keyword evidence="2" id="KW-1185">Reference proteome</keyword>
<protein>
    <submittedName>
        <fullName evidence="1">Uncharacterized protein</fullName>
    </submittedName>
</protein>
<dbReference type="GeneID" id="94174870"/>
<dbReference type="Proteomes" id="UP000674179">
    <property type="component" value="Chromosome 13"/>
</dbReference>
<comment type="caution">
    <text evidence="1">The sequence shown here is derived from an EMBL/GenBank/DDBJ whole genome shotgun (WGS) entry which is preliminary data.</text>
</comment>
<name>A0A836GJY3_LEIEN</name>
<dbReference type="RefSeq" id="XP_067694619.1">
    <property type="nucleotide sequence ID" value="XM_067839360.1"/>
</dbReference>
<evidence type="ECO:0000313" key="1">
    <source>
        <dbReference type="EMBL" id="KAG5483402.1"/>
    </source>
</evidence>